<feature type="non-terminal residue" evidence="1">
    <location>
        <position position="1"/>
    </location>
</feature>
<dbReference type="InParanoid" id="A9UX58"/>
<dbReference type="SMART" id="SM00028">
    <property type="entry name" value="TPR"/>
    <property type="match status" value="2"/>
</dbReference>
<dbReference type="PANTHER" id="PTHR46540">
    <property type="entry name" value="TETRATRICOPEPTIDE REPEAT PROTEIN 12"/>
    <property type="match status" value="1"/>
</dbReference>
<dbReference type="eggNOG" id="KOG0548">
    <property type="taxonomic scope" value="Eukaryota"/>
</dbReference>
<dbReference type="Gene3D" id="1.25.40.10">
    <property type="entry name" value="Tetratricopeptide repeat domain"/>
    <property type="match status" value="1"/>
</dbReference>
<dbReference type="GeneID" id="5890343"/>
<proteinExistence type="predicted"/>
<dbReference type="RefSeq" id="XP_001744927.1">
    <property type="nucleotide sequence ID" value="XM_001744875.1"/>
</dbReference>
<keyword evidence="2" id="KW-1185">Reference proteome</keyword>
<evidence type="ECO:0000313" key="2">
    <source>
        <dbReference type="Proteomes" id="UP000001357"/>
    </source>
</evidence>
<organism evidence="1 2">
    <name type="scientific">Monosiga brevicollis</name>
    <name type="common">Choanoflagellate</name>
    <dbReference type="NCBI Taxonomy" id="81824"/>
    <lineage>
        <taxon>Eukaryota</taxon>
        <taxon>Choanoflagellata</taxon>
        <taxon>Craspedida</taxon>
        <taxon>Salpingoecidae</taxon>
        <taxon>Monosiga</taxon>
    </lineage>
</organism>
<dbReference type="AlphaFoldDB" id="A9UX58"/>
<feature type="non-terminal residue" evidence="1">
    <location>
        <position position="125"/>
    </location>
</feature>
<dbReference type="STRING" id="81824.A9UX58"/>
<dbReference type="EMBL" id="CH991548">
    <property type="protein sequence ID" value="EDQ90160.1"/>
    <property type="molecule type" value="Genomic_DNA"/>
</dbReference>
<dbReference type="InterPro" id="IPR043195">
    <property type="entry name" value="TTC12"/>
</dbReference>
<reference evidence="1 2" key="1">
    <citation type="journal article" date="2008" name="Nature">
        <title>The genome of the choanoflagellate Monosiga brevicollis and the origin of metazoans.</title>
        <authorList>
            <consortium name="JGI Sequencing"/>
            <person name="King N."/>
            <person name="Westbrook M.J."/>
            <person name="Young S.L."/>
            <person name="Kuo A."/>
            <person name="Abedin M."/>
            <person name="Chapman J."/>
            <person name="Fairclough S."/>
            <person name="Hellsten U."/>
            <person name="Isogai Y."/>
            <person name="Letunic I."/>
            <person name="Marr M."/>
            <person name="Pincus D."/>
            <person name="Putnam N."/>
            <person name="Rokas A."/>
            <person name="Wright K.J."/>
            <person name="Zuzow R."/>
            <person name="Dirks W."/>
            <person name="Good M."/>
            <person name="Goodstein D."/>
            <person name="Lemons D."/>
            <person name="Li W."/>
            <person name="Lyons J.B."/>
            <person name="Morris A."/>
            <person name="Nichols S."/>
            <person name="Richter D.J."/>
            <person name="Salamov A."/>
            <person name="Bork P."/>
            <person name="Lim W.A."/>
            <person name="Manning G."/>
            <person name="Miller W.T."/>
            <person name="McGinnis W."/>
            <person name="Shapiro H."/>
            <person name="Tjian R."/>
            <person name="Grigoriev I.V."/>
            <person name="Rokhsar D."/>
        </authorList>
    </citation>
    <scope>NUCLEOTIDE SEQUENCE [LARGE SCALE GENOMIC DNA]</scope>
    <source>
        <strain evidence="2">MX1 / ATCC 50154</strain>
    </source>
</reference>
<evidence type="ECO:0000313" key="1">
    <source>
        <dbReference type="EMBL" id="EDQ90160.1"/>
    </source>
</evidence>
<protein>
    <submittedName>
        <fullName evidence="1">Uncharacterized protein</fullName>
    </submittedName>
</protein>
<dbReference type="Proteomes" id="UP000001357">
    <property type="component" value="Unassembled WGS sequence"/>
</dbReference>
<dbReference type="KEGG" id="mbr:MONBRDRAFT_2888"/>
<sequence length="125" mass="13925">ITPIQAPAETTSADAFMQGFSADAEARAQRRAIGEREGAKLKDEGNVAYRQQKWARAENLYTQGLREWPDHLPLYTNRAAARLKLADFAGALSDCEWALRLHDRHGKALFRKAQALEGLGRFADA</sequence>
<dbReference type="PANTHER" id="PTHR46540:SF1">
    <property type="entry name" value="TETRATRICOPEPTIDE REPEAT PROTEIN 12"/>
    <property type="match status" value="1"/>
</dbReference>
<name>A9UX58_MONBE</name>
<dbReference type="InterPro" id="IPR019734">
    <property type="entry name" value="TPR_rpt"/>
</dbReference>
<dbReference type="SUPFAM" id="SSF48452">
    <property type="entry name" value="TPR-like"/>
    <property type="match status" value="1"/>
</dbReference>
<gene>
    <name evidence="1" type="ORF">MONBRDRAFT_2888</name>
</gene>
<dbReference type="InterPro" id="IPR011990">
    <property type="entry name" value="TPR-like_helical_dom_sf"/>
</dbReference>
<accession>A9UX58</accession>